<protein>
    <recommendedName>
        <fullName evidence="6">AAA+ ATPase domain-containing protein</fullName>
    </recommendedName>
</protein>
<evidence type="ECO:0000256" key="3">
    <source>
        <dbReference type="ARBA" id="ARBA00022840"/>
    </source>
</evidence>
<dbReference type="GO" id="GO:0016887">
    <property type="term" value="F:ATP hydrolysis activity"/>
    <property type="evidence" value="ECO:0007669"/>
    <property type="project" value="InterPro"/>
</dbReference>
<dbReference type="InterPro" id="IPR003593">
    <property type="entry name" value="AAA+_ATPase"/>
</dbReference>
<proteinExistence type="inferred from homology"/>
<dbReference type="SMART" id="SM00382">
    <property type="entry name" value="AAA"/>
    <property type="match status" value="1"/>
</dbReference>
<dbReference type="InterPro" id="IPR015415">
    <property type="entry name" value="Spast_Vps4_C"/>
</dbReference>
<dbReference type="Pfam" id="PF09336">
    <property type="entry name" value="Vps4_C"/>
    <property type="match status" value="1"/>
</dbReference>
<keyword evidence="2 4" id="KW-0547">Nucleotide-binding</keyword>
<dbReference type="Pfam" id="PF17862">
    <property type="entry name" value="AAA_lid_3"/>
    <property type="match status" value="1"/>
</dbReference>
<comment type="caution">
    <text evidence="7">The sequence shown here is derived from an EMBL/GenBank/DDBJ whole genome shotgun (WGS) entry which is preliminary data.</text>
</comment>
<dbReference type="InterPro" id="IPR027417">
    <property type="entry name" value="P-loop_NTPase"/>
</dbReference>
<evidence type="ECO:0000256" key="1">
    <source>
        <dbReference type="ARBA" id="ARBA00006914"/>
    </source>
</evidence>
<dbReference type="FunFam" id="3.40.50.300:FF:000093">
    <property type="entry name" value="Fidgetin-like 1"/>
    <property type="match status" value="1"/>
</dbReference>
<dbReference type="Proteomes" id="UP001210925">
    <property type="component" value="Unassembled WGS sequence"/>
</dbReference>
<dbReference type="SUPFAM" id="SSF52540">
    <property type="entry name" value="P-loop containing nucleoside triphosphate hydrolases"/>
    <property type="match status" value="1"/>
</dbReference>
<sequence length="502" mass="56310">MDIQAGKASKLGLLYLNYEHGTNFPVGQDDTLAQVKMIMEKKRKRNFQPFAIKSAIKADDLQEFCVEDDLGESDYEDGSDFVVRPARKTVGVQCNIVDPKLVESNRFVNQNPLQAVSTNKENWQSAKSIESSSRADTQEVEQQIPQKRSIDHPDFMSASDKLMLDNRKKNEQPKKRLGNRGFVSPMIRKETNESKPVPMNDDKLKNIDPVMVETIMNEIVSNVTQVSWDDIAGLEHAKATIKEIVVWPMLRPDIFNGIRGPPKGLLLFGPPGTGKTMIGKCIASQCNATFFSISSSSLTSKWVGDGEKMVRALFAVARAKQPSVIFVDEIDSLLTQRTDGEQEATRRIKTEFLVQFDGCGTSSEDRILMIGATNRPHEIDEAARRRFRKKLYVPLPEPEARSSIIRSLLSKQHHNLSNADICEIIEKTPGYSGSDMDGLIREAALGPIRDIVDISSISVEDVRPITKRDFLEALTQVRASVSERDLDLYKRFESEFGSVNRS</sequence>
<comment type="similarity">
    <text evidence="1 4">Belongs to the AAA ATPase family.</text>
</comment>
<dbReference type="InterPro" id="IPR050304">
    <property type="entry name" value="MT-severing_AAA_ATPase"/>
</dbReference>
<evidence type="ECO:0000256" key="4">
    <source>
        <dbReference type="RuleBase" id="RU003651"/>
    </source>
</evidence>
<dbReference type="EMBL" id="JADGKB010000213">
    <property type="protein sequence ID" value="KAJ3250930.1"/>
    <property type="molecule type" value="Genomic_DNA"/>
</dbReference>
<evidence type="ECO:0000256" key="2">
    <source>
        <dbReference type="ARBA" id="ARBA00022741"/>
    </source>
</evidence>
<gene>
    <name evidence="7" type="ORF">HK103_003046</name>
</gene>
<evidence type="ECO:0000256" key="5">
    <source>
        <dbReference type="SAM" id="MobiDB-lite"/>
    </source>
</evidence>
<dbReference type="AlphaFoldDB" id="A0AAD5Y472"/>
<dbReference type="Pfam" id="PF00004">
    <property type="entry name" value="AAA"/>
    <property type="match status" value="1"/>
</dbReference>
<keyword evidence="3 4" id="KW-0067">ATP-binding</keyword>
<dbReference type="PANTHER" id="PTHR23074">
    <property type="entry name" value="AAA DOMAIN-CONTAINING"/>
    <property type="match status" value="1"/>
</dbReference>
<dbReference type="Gene3D" id="1.10.8.60">
    <property type="match status" value="1"/>
</dbReference>
<dbReference type="InterPro" id="IPR041569">
    <property type="entry name" value="AAA_lid_3"/>
</dbReference>
<evidence type="ECO:0000259" key="6">
    <source>
        <dbReference type="SMART" id="SM00382"/>
    </source>
</evidence>
<feature type="compositionally biased region" description="Polar residues" evidence="5">
    <location>
        <begin position="117"/>
        <end position="146"/>
    </location>
</feature>
<name>A0AAD5Y472_9FUNG</name>
<organism evidence="7 8">
    <name type="scientific">Boothiomyces macroporosus</name>
    <dbReference type="NCBI Taxonomy" id="261099"/>
    <lineage>
        <taxon>Eukaryota</taxon>
        <taxon>Fungi</taxon>
        <taxon>Fungi incertae sedis</taxon>
        <taxon>Chytridiomycota</taxon>
        <taxon>Chytridiomycota incertae sedis</taxon>
        <taxon>Chytridiomycetes</taxon>
        <taxon>Rhizophydiales</taxon>
        <taxon>Terramycetaceae</taxon>
        <taxon>Boothiomyces</taxon>
    </lineage>
</organism>
<dbReference type="Gene3D" id="3.40.50.300">
    <property type="entry name" value="P-loop containing nucleotide triphosphate hydrolases"/>
    <property type="match status" value="1"/>
</dbReference>
<feature type="compositionally biased region" description="Basic and acidic residues" evidence="5">
    <location>
        <begin position="162"/>
        <end position="174"/>
    </location>
</feature>
<accession>A0AAD5Y472</accession>
<keyword evidence="8" id="KW-1185">Reference proteome</keyword>
<reference evidence="7" key="1">
    <citation type="submission" date="2020-05" db="EMBL/GenBank/DDBJ databases">
        <title>Phylogenomic resolution of chytrid fungi.</title>
        <authorList>
            <person name="Stajich J.E."/>
            <person name="Amses K."/>
            <person name="Simmons R."/>
            <person name="Seto K."/>
            <person name="Myers J."/>
            <person name="Bonds A."/>
            <person name="Quandt C.A."/>
            <person name="Barry K."/>
            <person name="Liu P."/>
            <person name="Grigoriev I."/>
            <person name="Longcore J.E."/>
            <person name="James T.Y."/>
        </authorList>
    </citation>
    <scope>NUCLEOTIDE SEQUENCE</scope>
    <source>
        <strain evidence="7">PLAUS21</strain>
    </source>
</reference>
<dbReference type="FunFam" id="1.10.8.60:FF:000022">
    <property type="entry name" value="Fidgetin like 1"/>
    <property type="match status" value="1"/>
</dbReference>
<dbReference type="InterPro" id="IPR003959">
    <property type="entry name" value="ATPase_AAA_core"/>
</dbReference>
<evidence type="ECO:0000313" key="8">
    <source>
        <dbReference type="Proteomes" id="UP001210925"/>
    </source>
</evidence>
<dbReference type="PROSITE" id="PS00674">
    <property type="entry name" value="AAA"/>
    <property type="match status" value="1"/>
</dbReference>
<evidence type="ECO:0000313" key="7">
    <source>
        <dbReference type="EMBL" id="KAJ3250930.1"/>
    </source>
</evidence>
<dbReference type="InterPro" id="IPR003960">
    <property type="entry name" value="ATPase_AAA_CS"/>
</dbReference>
<feature type="region of interest" description="Disordered" evidence="5">
    <location>
        <begin position="117"/>
        <end position="179"/>
    </location>
</feature>
<dbReference type="PANTHER" id="PTHR23074:SF17">
    <property type="entry name" value="FIDGETIN-LIKE PROTEIN 1"/>
    <property type="match status" value="1"/>
</dbReference>
<dbReference type="GO" id="GO:0005524">
    <property type="term" value="F:ATP binding"/>
    <property type="evidence" value="ECO:0007669"/>
    <property type="project" value="UniProtKB-KW"/>
</dbReference>
<feature type="domain" description="AAA+ ATPase" evidence="6">
    <location>
        <begin position="261"/>
        <end position="397"/>
    </location>
</feature>